<dbReference type="RefSeq" id="XP_069228134.1">
    <property type="nucleotide sequence ID" value="XM_069374750.1"/>
</dbReference>
<evidence type="ECO:0000259" key="11">
    <source>
        <dbReference type="PROSITE" id="PS50893"/>
    </source>
</evidence>
<keyword evidence="13" id="KW-1185">Reference proteome</keyword>
<dbReference type="CDD" id="cd03232">
    <property type="entry name" value="ABCG_PDR_domain2"/>
    <property type="match status" value="1"/>
</dbReference>
<dbReference type="EMBL" id="JAAQHG020000022">
    <property type="protein sequence ID" value="KAL1585028.1"/>
    <property type="molecule type" value="Genomic_DNA"/>
</dbReference>
<feature type="transmembrane region" description="Helical" evidence="10">
    <location>
        <begin position="1416"/>
        <end position="1434"/>
    </location>
</feature>
<dbReference type="InterPro" id="IPR034001">
    <property type="entry name" value="ABCG_PDR_1"/>
</dbReference>
<sequence>MATQADETISKGPGTPDSIDTDIDIAQLARRISADSKHLGDASPFDAPEGSPLDPASEKFDSKLWARRFHDVVYASDPARVMGVAYEKLHVFGYGSETDFQRTVGNWPFKIPELARRVFGDRGQKVDILRDFEGLVRPGEMLCVLGPPGSGCSTLLKTIAGDTHGLNIGDESQLNYSGIPPEVLRSQFRGEAIYTAEVDAHYSMLSVDTTLYFAALSRTPYSLPAGITRERYAAHMKDIVMSLLGISHIKGTRVGDDFVRGVSGGERKRVTIAEANLSGAPLQCWDNSTRGLDSANAIEFCRTLRTQSTVFGTSSVVAIYQAPQAAYDKFDSVCVLYEGRQIYFGPAKQAQAYFERLGFVCPEGQSTPDFLTSMSSSDQRIPMPGLEDKVPRTANDFAKAWHASGERSRLLRQIADYNTSHPSMSDSFQQFAQRRQREKSRKQRVRSPYTMSYWRQIQLCLWRDWQRLKADPSVPFVMLAMNLTEALVVASIFFNMDITTSSFRSRGAAIFILILLNAFGSILEIIGLYAKRTIVEKHKRYVLYHPSAEATASMIMDLPYKITNALVTVVLYYFMVNLRREAGRFFFFSMNSALLTLSMSMFFRLFASLTKTIEQALAPASVVLIAMVLYTGFAIPVDYMRGWASWIRWINPAYYGFESAMLNEFVGRQFPCDEFVPAGPNYTELPQTAMACAVKGARPGEAFVDGATYVQGAFGYVNSHKWRNIGIQIAFIIGLCAAHLIVSEIVAAARSKGEVLVFKRGALKSKEDSVLVADEEHQIQPGRRSQLTDEKEAKTANVEKQTSILHWQDVSYTVKTGDGERVILDQVDGWVKPGTLTALMGVSGAGKTTLLDVLASRVTVGVVTGDILVDAAPRDESFQRKTGYVQQQDLHLPTATVRETLQFSALLRQPSRYSKAEKLAYVDEVVNMLDMQYCADAVVGVPGEGLNVEQRKRLTIGVELAARPALLLFLDEPTSGLDSQTSWSICDLLTKLSRSGQAVLCTIHQPSAILFQRFDRLLLLAKGGKTVYFGEIGANSKTLIDYFVRNGGQDMPPDANPAEYMLETIGAAPGISSNIDWPAVWRSSGEYKQVQSELQQMSQHLREDNHPGDQSDYLEFAAPFSDQIKYATKRTFQQYWRSPAYINSKALLTIGTSLLIGFSFFMSNNTQQGLQNQAFGVLVFLFVVISLILQVIPMFVIQRTLYEARERKCRTYHWAAFVLSNVLTELVWNTGVAVICFLVWFYPMGLFRNAEWTGTVNTRSTLVFLIIWTAFLFGSSLAHALIAGAPTSEAASALGNVLGIMMYAFCGILVPSQSLPRFWIFMYRVNPFTYLAGGFLSAALGEAPVRCAADELLTMDSPGAQTCAQYLASYVELAGGYVENPDAVEMCKYCPVESTTDYLAAVGIDFADRWRDFGLMWVYICVNIAAAVCFYWLFRVPKRSK</sequence>
<dbReference type="PANTHER" id="PTHR19241">
    <property type="entry name" value="ATP-BINDING CASSETTE TRANSPORTER"/>
    <property type="match status" value="1"/>
</dbReference>
<evidence type="ECO:0000256" key="4">
    <source>
        <dbReference type="ARBA" id="ARBA00022692"/>
    </source>
</evidence>
<feature type="transmembrane region" description="Helical" evidence="10">
    <location>
        <begin position="508"/>
        <end position="530"/>
    </location>
</feature>
<feature type="region of interest" description="Disordered" evidence="9">
    <location>
        <begin position="1"/>
        <end position="21"/>
    </location>
</feature>
<keyword evidence="5" id="KW-0547">Nucleotide-binding</keyword>
<feature type="transmembrane region" description="Helical" evidence="10">
    <location>
        <begin position="1218"/>
        <end position="1242"/>
    </location>
</feature>
<evidence type="ECO:0000256" key="6">
    <source>
        <dbReference type="ARBA" id="ARBA00022840"/>
    </source>
</evidence>
<dbReference type="InterPro" id="IPR010929">
    <property type="entry name" value="PDR_CDR_ABC"/>
</dbReference>
<feature type="compositionally biased region" description="Basic residues" evidence="9">
    <location>
        <begin position="434"/>
        <end position="444"/>
    </location>
</feature>
<feature type="transmembrane region" description="Helical" evidence="10">
    <location>
        <begin position="550"/>
        <end position="573"/>
    </location>
</feature>
<dbReference type="GO" id="GO:0016887">
    <property type="term" value="F:ATP hydrolysis activity"/>
    <property type="evidence" value="ECO:0007669"/>
    <property type="project" value="InterPro"/>
</dbReference>
<feature type="transmembrane region" description="Helical" evidence="10">
    <location>
        <begin position="585"/>
        <end position="606"/>
    </location>
</feature>
<feature type="transmembrane region" description="Helical" evidence="10">
    <location>
        <begin position="476"/>
        <end position="496"/>
    </location>
</feature>
<dbReference type="SUPFAM" id="SSF52540">
    <property type="entry name" value="P-loop containing nucleoside triphosphate hydrolases"/>
    <property type="match status" value="2"/>
</dbReference>
<dbReference type="CDD" id="cd03233">
    <property type="entry name" value="ABCG_PDR_domain1"/>
    <property type="match status" value="1"/>
</dbReference>
<keyword evidence="4 10" id="KW-0812">Transmembrane</keyword>
<evidence type="ECO:0000256" key="7">
    <source>
        <dbReference type="ARBA" id="ARBA00022989"/>
    </source>
</evidence>
<feature type="region of interest" description="Disordered" evidence="9">
    <location>
        <begin position="421"/>
        <end position="444"/>
    </location>
</feature>
<comment type="subcellular location">
    <subcellularLocation>
        <location evidence="1">Membrane</location>
        <topology evidence="1">Multi-pass membrane protein</topology>
    </subcellularLocation>
</comment>
<dbReference type="GO" id="GO:0005524">
    <property type="term" value="F:ATP binding"/>
    <property type="evidence" value="ECO:0007669"/>
    <property type="project" value="UniProtKB-KW"/>
</dbReference>
<dbReference type="PROSITE" id="PS50893">
    <property type="entry name" value="ABC_TRANSPORTER_2"/>
    <property type="match status" value="2"/>
</dbReference>
<feature type="transmembrane region" description="Helical" evidence="10">
    <location>
        <begin position="1174"/>
        <end position="1197"/>
    </location>
</feature>
<dbReference type="InterPro" id="IPR013525">
    <property type="entry name" value="ABC2_TM"/>
</dbReference>
<keyword evidence="3" id="KW-0813">Transport</keyword>
<feature type="domain" description="ABC transporter" evidence="11">
    <location>
        <begin position="109"/>
        <end position="363"/>
    </location>
</feature>
<dbReference type="InterPro" id="IPR034003">
    <property type="entry name" value="ABCG_PDR_2"/>
</dbReference>
<evidence type="ECO:0000256" key="5">
    <source>
        <dbReference type="ARBA" id="ARBA00022741"/>
    </source>
</evidence>
<comment type="similarity">
    <text evidence="2">Belongs to the ABC transporter superfamily. ABCG family. PDR (TC 3.A.1.205) subfamily.</text>
</comment>
<dbReference type="Proteomes" id="UP000803884">
    <property type="component" value="Unassembled WGS sequence"/>
</dbReference>
<evidence type="ECO:0000313" key="13">
    <source>
        <dbReference type="Proteomes" id="UP000803884"/>
    </source>
</evidence>
<evidence type="ECO:0000256" key="8">
    <source>
        <dbReference type="ARBA" id="ARBA00023136"/>
    </source>
</evidence>
<dbReference type="Pfam" id="PF01061">
    <property type="entry name" value="ABC2_membrane"/>
    <property type="match status" value="2"/>
</dbReference>
<evidence type="ECO:0000256" key="9">
    <source>
        <dbReference type="SAM" id="MobiDB-lite"/>
    </source>
</evidence>
<protein>
    <recommendedName>
        <fullName evidence="11">ABC transporter domain-containing protein</fullName>
    </recommendedName>
</protein>
<feature type="region of interest" description="Disordered" evidence="9">
    <location>
        <begin position="37"/>
        <end position="57"/>
    </location>
</feature>
<dbReference type="InterPro" id="IPR027417">
    <property type="entry name" value="P-loop_NTPase"/>
</dbReference>
<dbReference type="Gene3D" id="3.40.50.300">
    <property type="entry name" value="P-loop containing nucleotide triphosphate hydrolases"/>
    <property type="match status" value="2"/>
</dbReference>
<dbReference type="InterPro" id="IPR003439">
    <property type="entry name" value="ABC_transporter-like_ATP-bd"/>
</dbReference>
<accession>A0AB34KJQ3</accession>
<evidence type="ECO:0000256" key="2">
    <source>
        <dbReference type="ARBA" id="ARBA00006012"/>
    </source>
</evidence>
<dbReference type="FunFam" id="3.40.50.300:FF:000054">
    <property type="entry name" value="ABC multidrug transporter atrF"/>
    <property type="match status" value="1"/>
</dbReference>
<feature type="transmembrane region" description="Helical" evidence="10">
    <location>
        <begin position="1262"/>
        <end position="1282"/>
    </location>
</feature>
<keyword evidence="6" id="KW-0067">ATP-binding</keyword>
<keyword evidence="8 10" id="KW-0472">Membrane</keyword>
<reference evidence="12 13" key="1">
    <citation type="journal article" date="2020" name="Microbiol. Resour. Announc.">
        <title>Draft Genome Sequence of a Cladosporium Species Isolated from the Mesophotic Ascidian Didemnum maculosum.</title>
        <authorList>
            <person name="Gioti A."/>
            <person name="Siaperas R."/>
            <person name="Nikolaivits E."/>
            <person name="Le Goff G."/>
            <person name="Ouazzani J."/>
            <person name="Kotoulas G."/>
            <person name="Topakas E."/>
        </authorList>
    </citation>
    <scope>NUCLEOTIDE SEQUENCE [LARGE SCALE GENOMIC DNA]</scope>
    <source>
        <strain evidence="12 13">TM138-S3</strain>
    </source>
</reference>
<evidence type="ECO:0000256" key="10">
    <source>
        <dbReference type="SAM" id="Phobius"/>
    </source>
</evidence>
<dbReference type="Pfam" id="PF00005">
    <property type="entry name" value="ABC_tran"/>
    <property type="match status" value="2"/>
</dbReference>
<dbReference type="GO" id="GO:0140359">
    <property type="term" value="F:ABC-type transporter activity"/>
    <property type="evidence" value="ECO:0007669"/>
    <property type="project" value="InterPro"/>
</dbReference>
<organism evidence="12 13">
    <name type="scientific">Cladosporium halotolerans</name>
    <dbReference type="NCBI Taxonomy" id="1052096"/>
    <lineage>
        <taxon>Eukaryota</taxon>
        <taxon>Fungi</taxon>
        <taxon>Dikarya</taxon>
        <taxon>Ascomycota</taxon>
        <taxon>Pezizomycotina</taxon>
        <taxon>Dothideomycetes</taxon>
        <taxon>Dothideomycetidae</taxon>
        <taxon>Cladosporiales</taxon>
        <taxon>Cladosporiaceae</taxon>
        <taxon>Cladosporium</taxon>
    </lineage>
</organism>
<feature type="domain" description="ABC transporter" evidence="11">
    <location>
        <begin position="805"/>
        <end position="1047"/>
    </location>
</feature>
<dbReference type="Pfam" id="PF06422">
    <property type="entry name" value="PDR_CDR"/>
    <property type="match status" value="1"/>
</dbReference>
<feature type="transmembrane region" description="Helical" evidence="10">
    <location>
        <begin position="618"/>
        <end position="639"/>
    </location>
</feature>
<feature type="compositionally biased region" description="Polar residues" evidence="9">
    <location>
        <begin position="421"/>
        <end position="432"/>
    </location>
</feature>
<comment type="caution">
    <text evidence="12">The sequence shown here is derived from an EMBL/GenBank/DDBJ whole genome shotgun (WGS) entry which is preliminary data.</text>
</comment>
<feature type="transmembrane region" description="Helical" evidence="10">
    <location>
        <begin position="1140"/>
        <end position="1162"/>
    </location>
</feature>
<name>A0AB34KJQ3_9PEZI</name>
<dbReference type="SMART" id="SM00382">
    <property type="entry name" value="AAA"/>
    <property type="match status" value="2"/>
</dbReference>
<gene>
    <name evidence="12" type="ORF">WHR41_06145</name>
</gene>
<dbReference type="InterPro" id="IPR029481">
    <property type="entry name" value="ABC_trans_N"/>
</dbReference>
<proteinExistence type="inferred from homology"/>
<dbReference type="GeneID" id="96007588"/>
<keyword evidence="7 10" id="KW-1133">Transmembrane helix</keyword>
<feature type="transmembrane region" description="Helical" evidence="10">
    <location>
        <begin position="1294"/>
        <end position="1312"/>
    </location>
</feature>
<evidence type="ECO:0000256" key="1">
    <source>
        <dbReference type="ARBA" id="ARBA00004141"/>
    </source>
</evidence>
<dbReference type="GO" id="GO:0016020">
    <property type="term" value="C:membrane"/>
    <property type="evidence" value="ECO:0007669"/>
    <property type="project" value="UniProtKB-SubCell"/>
</dbReference>
<dbReference type="Pfam" id="PF14510">
    <property type="entry name" value="ABC_trans_N"/>
    <property type="match status" value="1"/>
</dbReference>
<evidence type="ECO:0000313" key="12">
    <source>
        <dbReference type="EMBL" id="KAL1585028.1"/>
    </source>
</evidence>
<dbReference type="InterPro" id="IPR003593">
    <property type="entry name" value="AAA+_ATPase"/>
</dbReference>
<evidence type="ECO:0000256" key="3">
    <source>
        <dbReference type="ARBA" id="ARBA00022448"/>
    </source>
</evidence>